<gene>
    <name evidence="2" type="ORF">QU605_02495</name>
</gene>
<reference evidence="2" key="1">
    <citation type="submission" date="2023-06" db="EMBL/GenBank/DDBJ databases">
        <title>Robiginitalea aurantiacus sp. nov. and Algoriphagus sediminis sp. nov., isolated from coastal sediment.</title>
        <authorList>
            <person name="Zhou Z.Y."/>
            <person name="An J."/>
            <person name="Jia Y.W."/>
            <person name="Du Z.J."/>
        </authorList>
    </citation>
    <scope>NUCLEOTIDE SEQUENCE</scope>
    <source>
        <strain evidence="2">M39</strain>
    </source>
</reference>
<dbReference type="InterPro" id="IPR050249">
    <property type="entry name" value="Pseudomonas-type_ThrB"/>
</dbReference>
<proteinExistence type="predicted"/>
<feature type="domain" description="Aminoglycoside phosphotransferase" evidence="1">
    <location>
        <begin position="22"/>
        <end position="254"/>
    </location>
</feature>
<dbReference type="EMBL" id="JAUDUY010000001">
    <property type="protein sequence ID" value="MDM9630322.1"/>
    <property type="molecule type" value="Genomic_DNA"/>
</dbReference>
<sequence length="351" mass="39962">MDEFQPLQILHQFGVSGPGIRLERLTQGLINDTFRVHNPEGDALVLQRINRSVFPDPESLMDNLERVLPALKGAGYRSLELLKYSEERRFLIDSEGSLWRIFLYIPHSKSYENPANPEMAREAGRIVATFHRLVSEISPDDLHTTLPGFHDIEKRYAQLQTSLQEADADRLTEADSLLKQAESLYAFCRQIPFANLPLRVCHNDTKLSNILFDTRTGKALCLIDLDTLMPGNLLFDFGDTARGMLFPETNSGIIPAKGKADLQLFENYLKGWKEGGLEMQPFELQWLCHGVVLMPALHGIRALSDYLSGDRYYKVAYPKQNRDRAERLLGTADSARRTLDQMQQRVQNLLT</sequence>
<dbReference type="InterPro" id="IPR002575">
    <property type="entry name" value="Aminoglycoside_PTrfase"/>
</dbReference>
<organism evidence="2 3">
    <name type="scientific">Robiginitalea aurantiaca</name>
    <dbReference type="NCBI Taxonomy" id="3056915"/>
    <lineage>
        <taxon>Bacteria</taxon>
        <taxon>Pseudomonadati</taxon>
        <taxon>Bacteroidota</taxon>
        <taxon>Flavobacteriia</taxon>
        <taxon>Flavobacteriales</taxon>
        <taxon>Flavobacteriaceae</taxon>
        <taxon>Robiginitalea</taxon>
    </lineage>
</organism>
<dbReference type="Proteomes" id="UP001174839">
    <property type="component" value="Unassembled WGS sequence"/>
</dbReference>
<dbReference type="PANTHER" id="PTHR21064:SF5">
    <property type="entry name" value="SLR1880 PROTEIN"/>
    <property type="match status" value="1"/>
</dbReference>
<dbReference type="InterPro" id="IPR011009">
    <property type="entry name" value="Kinase-like_dom_sf"/>
</dbReference>
<keyword evidence="2" id="KW-0808">Transferase</keyword>
<evidence type="ECO:0000313" key="2">
    <source>
        <dbReference type="EMBL" id="MDM9630322.1"/>
    </source>
</evidence>
<dbReference type="RefSeq" id="WP_289723681.1">
    <property type="nucleotide sequence ID" value="NZ_JAUDUY010000001.1"/>
</dbReference>
<evidence type="ECO:0000259" key="1">
    <source>
        <dbReference type="Pfam" id="PF01636"/>
    </source>
</evidence>
<dbReference type="SUPFAM" id="SSF56112">
    <property type="entry name" value="Protein kinase-like (PK-like)"/>
    <property type="match status" value="1"/>
</dbReference>
<dbReference type="EC" id="2.7.1.-" evidence="2"/>
<comment type="caution">
    <text evidence="2">The sequence shown here is derived from an EMBL/GenBank/DDBJ whole genome shotgun (WGS) entry which is preliminary data.</text>
</comment>
<keyword evidence="3" id="KW-1185">Reference proteome</keyword>
<protein>
    <submittedName>
        <fullName evidence="2">Aminoglycoside phosphotransferase family protein</fullName>
        <ecNumber evidence="2">2.7.1.-</ecNumber>
    </submittedName>
</protein>
<dbReference type="PANTHER" id="PTHR21064">
    <property type="entry name" value="AMINOGLYCOSIDE PHOSPHOTRANSFERASE DOMAIN-CONTAINING PROTEIN-RELATED"/>
    <property type="match status" value="1"/>
</dbReference>
<dbReference type="Gene3D" id="3.90.1200.10">
    <property type="match status" value="1"/>
</dbReference>
<name>A0ABT7WBP0_9FLAO</name>
<dbReference type="GO" id="GO:0016740">
    <property type="term" value="F:transferase activity"/>
    <property type="evidence" value="ECO:0007669"/>
    <property type="project" value="UniProtKB-KW"/>
</dbReference>
<dbReference type="Pfam" id="PF01636">
    <property type="entry name" value="APH"/>
    <property type="match status" value="1"/>
</dbReference>
<accession>A0ABT7WBP0</accession>
<evidence type="ECO:0000313" key="3">
    <source>
        <dbReference type="Proteomes" id="UP001174839"/>
    </source>
</evidence>